<evidence type="ECO:0000313" key="10">
    <source>
        <dbReference type="EMBL" id="KZV95031.1"/>
    </source>
</evidence>
<feature type="region of interest" description="Disordered" evidence="8">
    <location>
        <begin position="83"/>
        <end position="174"/>
    </location>
</feature>
<comment type="subcellular location">
    <subcellularLocation>
        <location evidence="1">Nucleus</location>
    </subcellularLocation>
</comment>
<dbReference type="SUPFAM" id="SSF47113">
    <property type="entry name" value="Histone-fold"/>
    <property type="match status" value="1"/>
</dbReference>
<dbReference type="InterPro" id="IPR009072">
    <property type="entry name" value="Histone-fold"/>
</dbReference>
<dbReference type="GO" id="GO:0003677">
    <property type="term" value="F:DNA binding"/>
    <property type="evidence" value="ECO:0007669"/>
    <property type="project" value="TreeGrafter"/>
</dbReference>
<keyword evidence="5" id="KW-0539">Nucleus</keyword>
<dbReference type="GO" id="GO:0017025">
    <property type="term" value="F:TBP-class protein binding"/>
    <property type="evidence" value="ECO:0007669"/>
    <property type="project" value="TreeGrafter"/>
</dbReference>
<organism evidence="10 11">
    <name type="scientific">Exidia glandulosa HHB12029</name>
    <dbReference type="NCBI Taxonomy" id="1314781"/>
    <lineage>
        <taxon>Eukaryota</taxon>
        <taxon>Fungi</taxon>
        <taxon>Dikarya</taxon>
        <taxon>Basidiomycota</taxon>
        <taxon>Agaricomycotina</taxon>
        <taxon>Agaricomycetes</taxon>
        <taxon>Auriculariales</taxon>
        <taxon>Exidiaceae</taxon>
        <taxon>Exidia</taxon>
    </lineage>
</organism>
<dbReference type="FunCoup" id="A0A165JLR5">
    <property type="interactions" value="57"/>
</dbReference>
<evidence type="ECO:0000256" key="5">
    <source>
        <dbReference type="ARBA" id="ARBA00023242"/>
    </source>
</evidence>
<dbReference type="GO" id="GO:0051123">
    <property type="term" value="P:RNA polymerase II preinitiation complex assembly"/>
    <property type="evidence" value="ECO:0007669"/>
    <property type="project" value="TreeGrafter"/>
</dbReference>
<feature type="compositionally biased region" description="Low complexity" evidence="8">
    <location>
        <begin position="96"/>
        <end position="105"/>
    </location>
</feature>
<dbReference type="STRING" id="1314781.A0A165JLR5"/>
<dbReference type="GO" id="GO:0005669">
    <property type="term" value="C:transcription factor TFIID complex"/>
    <property type="evidence" value="ECO:0007669"/>
    <property type="project" value="InterPro"/>
</dbReference>
<feature type="compositionally biased region" description="Polar residues" evidence="8">
    <location>
        <begin position="138"/>
        <end position="155"/>
    </location>
</feature>
<dbReference type="EMBL" id="KV425964">
    <property type="protein sequence ID" value="KZV95031.1"/>
    <property type="molecule type" value="Genomic_DNA"/>
</dbReference>
<keyword evidence="3" id="KW-0805">Transcription regulation</keyword>
<evidence type="ECO:0000313" key="11">
    <source>
        <dbReference type="Proteomes" id="UP000077266"/>
    </source>
</evidence>
<protein>
    <recommendedName>
        <fullName evidence="6">TBP-associated factor 12</fullName>
    </recommendedName>
    <alternativeName>
        <fullName evidence="7">Transcription initiation factor TFIID subunit 12</fullName>
    </alternativeName>
</protein>
<evidence type="ECO:0000256" key="8">
    <source>
        <dbReference type="SAM" id="MobiDB-lite"/>
    </source>
</evidence>
<feature type="compositionally biased region" description="Polar residues" evidence="8">
    <location>
        <begin position="85"/>
        <end position="94"/>
    </location>
</feature>
<dbReference type="PANTHER" id="PTHR12264:SF21">
    <property type="entry name" value="TRANSCRIPTION INITIATION FACTOR TFIID SUBUNIT 12"/>
    <property type="match status" value="1"/>
</dbReference>
<gene>
    <name evidence="10" type="ORF">EXIGLDRAFT_766619</name>
</gene>
<feature type="compositionally biased region" description="Low complexity" evidence="8">
    <location>
        <begin position="112"/>
        <end position="122"/>
    </location>
</feature>
<dbReference type="GO" id="GO:0000124">
    <property type="term" value="C:SAGA complex"/>
    <property type="evidence" value="ECO:0007669"/>
    <property type="project" value="InterPro"/>
</dbReference>
<dbReference type="InterPro" id="IPR003228">
    <property type="entry name" value="TFIID_TAF12_dom"/>
</dbReference>
<dbReference type="GO" id="GO:0046982">
    <property type="term" value="F:protein heterodimerization activity"/>
    <property type="evidence" value="ECO:0007669"/>
    <property type="project" value="InterPro"/>
</dbReference>
<evidence type="ECO:0000256" key="2">
    <source>
        <dbReference type="ARBA" id="ARBA00007530"/>
    </source>
</evidence>
<dbReference type="PANTHER" id="PTHR12264">
    <property type="entry name" value="TRANSCRIPTION INITIATION FACTOR TFIID SUBUNIT 12"/>
    <property type="match status" value="1"/>
</dbReference>
<dbReference type="FunFam" id="1.10.20.10:FF:000011">
    <property type="entry name" value="Transcription initiation factor TFIID subunit 12"/>
    <property type="match status" value="1"/>
</dbReference>
<sequence>MEANEAGPSGQQPGPGMDMTRNVEQLLRNLPQLLTIVRENKMNEMQRKQMNHLLNIAKRIPRDNPEQSALIAQIQAALAQHQAQVNSSNSTPASIVQPLPQLSSQTPPPQVLPAAPAVPLNPLKRKSPGVDPALVPEASTTSTQAQPPVPSGTNPGPQPWPNAGGSRSTLTGGLAAGRVSGTPVLISRGSEDLSMFTSPDWLNLARQTRKNSTSETSMRRTIQDLVSSIDPNVKIDPEVEDLLLDIADEFVDSVANFACKLAKHRGGDVLETKDLQLHLERNHNIRIPGFASDETRMSISQTGGGVPAGAGASAAGRRAGMTMTLRSARMNAVQAAKRDAKLL</sequence>
<evidence type="ECO:0000256" key="6">
    <source>
        <dbReference type="ARBA" id="ARBA00075089"/>
    </source>
</evidence>
<comment type="similarity">
    <text evidence="2">Belongs to the TAF12 family.</text>
</comment>
<keyword evidence="4" id="KW-0804">Transcription</keyword>
<dbReference type="InterPro" id="IPR037794">
    <property type="entry name" value="TAF12"/>
</dbReference>
<accession>A0A165JLR5</accession>
<dbReference type="CDD" id="cd07981">
    <property type="entry name" value="HFD_TAF12"/>
    <property type="match status" value="1"/>
</dbReference>
<evidence type="ECO:0000256" key="7">
    <source>
        <dbReference type="ARBA" id="ARBA00093657"/>
    </source>
</evidence>
<evidence type="ECO:0000256" key="4">
    <source>
        <dbReference type="ARBA" id="ARBA00023163"/>
    </source>
</evidence>
<evidence type="ECO:0000259" key="9">
    <source>
        <dbReference type="Pfam" id="PF03847"/>
    </source>
</evidence>
<dbReference type="OrthoDB" id="2193432at2759"/>
<evidence type="ECO:0000256" key="3">
    <source>
        <dbReference type="ARBA" id="ARBA00023015"/>
    </source>
</evidence>
<dbReference type="InParanoid" id="A0A165JLR5"/>
<reference evidence="10 11" key="1">
    <citation type="journal article" date="2016" name="Mol. Biol. Evol.">
        <title>Comparative Genomics of Early-Diverging Mushroom-Forming Fungi Provides Insights into the Origins of Lignocellulose Decay Capabilities.</title>
        <authorList>
            <person name="Nagy L.G."/>
            <person name="Riley R."/>
            <person name="Tritt A."/>
            <person name="Adam C."/>
            <person name="Daum C."/>
            <person name="Floudas D."/>
            <person name="Sun H."/>
            <person name="Yadav J.S."/>
            <person name="Pangilinan J."/>
            <person name="Larsson K.H."/>
            <person name="Matsuura K."/>
            <person name="Barry K."/>
            <person name="Labutti K."/>
            <person name="Kuo R."/>
            <person name="Ohm R.A."/>
            <person name="Bhattacharya S.S."/>
            <person name="Shirouzu T."/>
            <person name="Yoshinaga Y."/>
            <person name="Martin F.M."/>
            <person name="Grigoriev I.V."/>
            <person name="Hibbett D.S."/>
        </authorList>
    </citation>
    <scope>NUCLEOTIDE SEQUENCE [LARGE SCALE GENOMIC DNA]</scope>
    <source>
        <strain evidence="10 11">HHB12029</strain>
    </source>
</reference>
<dbReference type="Gene3D" id="1.10.20.10">
    <property type="entry name" value="Histone, subunit A"/>
    <property type="match status" value="1"/>
</dbReference>
<name>A0A165JLR5_EXIGL</name>
<keyword evidence="11" id="KW-1185">Reference proteome</keyword>
<evidence type="ECO:0000256" key="1">
    <source>
        <dbReference type="ARBA" id="ARBA00004123"/>
    </source>
</evidence>
<dbReference type="Proteomes" id="UP000077266">
    <property type="component" value="Unassembled WGS sequence"/>
</dbReference>
<feature type="domain" description="Transcription initiation factor TFIID subunit 12" evidence="9">
    <location>
        <begin position="219"/>
        <end position="285"/>
    </location>
</feature>
<dbReference type="Pfam" id="PF03847">
    <property type="entry name" value="TFIID_20kDa"/>
    <property type="match status" value="1"/>
</dbReference>
<dbReference type="AlphaFoldDB" id="A0A165JLR5"/>
<proteinExistence type="inferred from homology"/>